<keyword evidence="3" id="KW-1185">Reference proteome</keyword>
<dbReference type="EMBL" id="VOSK01000227">
    <property type="protein sequence ID" value="MPR29408.1"/>
    <property type="molecule type" value="Genomic_DNA"/>
</dbReference>
<organism evidence="2 3">
    <name type="scientific">Microvirga tunisiensis</name>
    <dbReference type="NCBI Taxonomy" id="2108360"/>
    <lineage>
        <taxon>Bacteria</taxon>
        <taxon>Pseudomonadati</taxon>
        <taxon>Pseudomonadota</taxon>
        <taxon>Alphaproteobacteria</taxon>
        <taxon>Hyphomicrobiales</taxon>
        <taxon>Methylobacteriaceae</taxon>
        <taxon>Microvirga</taxon>
    </lineage>
</organism>
<dbReference type="GO" id="GO:0003697">
    <property type="term" value="F:single-stranded DNA binding"/>
    <property type="evidence" value="ECO:0007669"/>
    <property type="project" value="TreeGrafter"/>
</dbReference>
<proteinExistence type="predicted"/>
<accession>A0A5N7MRD2</accession>
<protein>
    <submittedName>
        <fullName evidence="2">AAA family ATPase</fullName>
    </submittedName>
</protein>
<sequence length="455" mass="49788">MVFHSLEQLTVTAGVDEVRSLADVLRVAATSLPDGAKSWRLRCQIYLAHLGDHSAAIEIARQTITAVIGLERDPTEWEYAIPLITSALGWMSFATSDPAFEYFGKEARMLRTRRPADLVAHDGWILTNLIEMQAVSEQAAKVQAALEKLPKEDLAISPASSTRKEELEANSPSSVIVFRQVGNATTSEGKKVAKELESLTGKALPLVPVLDLVQARTALHREFPFATDAIDQILVDLVPRSHVQIRPTVLVGAPGSGKTRLARRLLSVLSIPHDVVPCGGLSDGSFAGTPRRWSTGEPSLPVALITRHRIAGPGAVLDEIEKAGTSRFNGQAHDALLAFLEKETACRFHDPYVQAPCDVSHVSWLMTANSLEGLPAPLRDRCRIISVPEPRGEHLPLIAYRILAELLTDQGLDFRWITPLDGVEIEALTRAWPSGSLRKLRRMIEVVIASRSITH</sequence>
<dbReference type="Proteomes" id="UP000403266">
    <property type="component" value="Unassembled WGS sequence"/>
</dbReference>
<dbReference type="Gene3D" id="3.40.50.300">
    <property type="entry name" value="P-loop containing nucleotide triphosphate hydrolases"/>
    <property type="match status" value="1"/>
</dbReference>
<dbReference type="GO" id="GO:0004176">
    <property type="term" value="F:ATP-dependent peptidase activity"/>
    <property type="evidence" value="ECO:0007669"/>
    <property type="project" value="InterPro"/>
</dbReference>
<dbReference type="GO" id="GO:0016887">
    <property type="term" value="F:ATP hydrolysis activity"/>
    <property type="evidence" value="ECO:0007669"/>
    <property type="project" value="InterPro"/>
</dbReference>
<dbReference type="GO" id="GO:0051131">
    <property type="term" value="P:chaperone-mediated protein complex assembly"/>
    <property type="evidence" value="ECO:0007669"/>
    <property type="project" value="TreeGrafter"/>
</dbReference>
<dbReference type="GO" id="GO:0007005">
    <property type="term" value="P:mitochondrion organization"/>
    <property type="evidence" value="ECO:0007669"/>
    <property type="project" value="TreeGrafter"/>
</dbReference>
<dbReference type="SUPFAM" id="SSF52540">
    <property type="entry name" value="P-loop containing nucleoside triphosphate hydrolases"/>
    <property type="match status" value="1"/>
</dbReference>
<dbReference type="GO" id="GO:0004252">
    <property type="term" value="F:serine-type endopeptidase activity"/>
    <property type="evidence" value="ECO:0007669"/>
    <property type="project" value="InterPro"/>
</dbReference>
<evidence type="ECO:0000259" key="1">
    <source>
        <dbReference type="Pfam" id="PF00004"/>
    </source>
</evidence>
<comment type="caution">
    <text evidence="2">The sequence shown here is derived from an EMBL/GenBank/DDBJ whole genome shotgun (WGS) entry which is preliminary data.</text>
</comment>
<evidence type="ECO:0000313" key="2">
    <source>
        <dbReference type="EMBL" id="MPR29408.1"/>
    </source>
</evidence>
<gene>
    <name evidence="2" type="ORF">FS320_31030</name>
</gene>
<dbReference type="PANTHER" id="PTHR43718:SF2">
    <property type="entry name" value="LON PROTEASE HOMOLOG, MITOCHONDRIAL"/>
    <property type="match status" value="1"/>
</dbReference>
<name>A0A5N7MRD2_9HYPH</name>
<feature type="domain" description="ATPase AAA-type core" evidence="1">
    <location>
        <begin position="249"/>
        <end position="385"/>
    </location>
</feature>
<dbReference type="InterPro" id="IPR027417">
    <property type="entry name" value="P-loop_NTPase"/>
</dbReference>
<dbReference type="GO" id="GO:0006515">
    <property type="term" value="P:protein quality control for misfolded or incompletely synthesized proteins"/>
    <property type="evidence" value="ECO:0007669"/>
    <property type="project" value="TreeGrafter"/>
</dbReference>
<dbReference type="Pfam" id="PF00004">
    <property type="entry name" value="AAA"/>
    <property type="match status" value="1"/>
</dbReference>
<dbReference type="PANTHER" id="PTHR43718">
    <property type="entry name" value="LON PROTEASE"/>
    <property type="match status" value="1"/>
</dbReference>
<dbReference type="InterPro" id="IPR003959">
    <property type="entry name" value="ATPase_AAA_core"/>
</dbReference>
<dbReference type="OrthoDB" id="5297432at2"/>
<dbReference type="InterPro" id="IPR027065">
    <property type="entry name" value="Lon_Prtase"/>
</dbReference>
<evidence type="ECO:0000313" key="3">
    <source>
        <dbReference type="Proteomes" id="UP000403266"/>
    </source>
</evidence>
<reference evidence="2 3" key="1">
    <citation type="journal article" date="2019" name="Syst. Appl. Microbiol.">
        <title>Microvirga tunisiensis sp. nov., a root nodule symbiotic bacterium isolated from Lupinus micranthus and L. luteus grown in Northern Tunisia.</title>
        <authorList>
            <person name="Msaddak A."/>
            <person name="Rejili M."/>
            <person name="Duran D."/>
            <person name="Mars M."/>
            <person name="Palacios J.M."/>
            <person name="Ruiz-Argueso T."/>
            <person name="Rey L."/>
            <person name="Imperial J."/>
        </authorList>
    </citation>
    <scope>NUCLEOTIDE SEQUENCE [LARGE SCALE GENOMIC DNA]</scope>
    <source>
        <strain evidence="2 3">Lmie10</strain>
    </source>
</reference>
<dbReference type="AlphaFoldDB" id="A0A5N7MRD2"/>
<dbReference type="GO" id="GO:0005524">
    <property type="term" value="F:ATP binding"/>
    <property type="evidence" value="ECO:0007669"/>
    <property type="project" value="InterPro"/>
</dbReference>